<feature type="binding site" evidence="6">
    <location>
        <position position="176"/>
    </location>
    <ligand>
        <name>substrate</name>
    </ligand>
</feature>
<reference evidence="9 10" key="1">
    <citation type="journal article" date="2012" name="Extremophiles">
        <title>Thermotomaculum hydrothermale gen. nov., sp. nov., a novel heterotrophic thermophile within the phylum Acidobacteria from a deep-sea hydrothermal vent chimney in the Southern Okinawa Trough.</title>
        <authorList>
            <person name="Izumi H."/>
            <person name="Nunoura T."/>
            <person name="Miyazaki M."/>
            <person name="Mino S."/>
            <person name="Toki T."/>
            <person name="Takai K."/>
            <person name="Sako Y."/>
            <person name="Sawabe T."/>
            <person name="Nakagawa S."/>
        </authorList>
    </citation>
    <scope>NUCLEOTIDE SEQUENCE [LARGE SCALE GENOMIC DNA]</scope>
    <source>
        <strain evidence="9 10">AC55</strain>
    </source>
</reference>
<proteinExistence type="inferred from homology"/>
<comment type="similarity">
    <text evidence="6">Belongs to the peptidase M24A family. Methionine aminopeptidase type 1 subfamily.</text>
</comment>
<dbReference type="PRINTS" id="PR00599">
    <property type="entry name" value="MAPEPTIDASE"/>
</dbReference>
<evidence type="ECO:0000259" key="8">
    <source>
        <dbReference type="Pfam" id="PF00557"/>
    </source>
</evidence>
<keyword evidence="5 6" id="KW-0378">Hydrolase</keyword>
<dbReference type="EC" id="3.4.11.18" evidence="6 7"/>
<evidence type="ECO:0000313" key="10">
    <source>
        <dbReference type="Proteomes" id="UP000595564"/>
    </source>
</evidence>
<feature type="binding site" evidence="6">
    <location>
        <position position="105"/>
    </location>
    <ligand>
        <name>a divalent metal cation</name>
        <dbReference type="ChEBI" id="CHEBI:60240"/>
        <label>1</label>
    </ligand>
</feature>
<evidence type="ECO:0000256" key="6">
    <source>
        <dbReference type="HAMAP-Rule" id="MF_01974"/>
    </source>
</evidence>
<dbReference type="GO" id="GO:0006508">
    <property type="term" value="P:proteolysis"/>
    <property type="evidence" value="ECO:0007669"/>
    <property type="project" value="UniProtKB-KW"/>
</dbReference>
<feature type="binding site" evidence="6">
    <location>
        <position position="94"/>
    </location>
    <ligand>
        <name>a divalent metal cation</name>
        <dbReference type="ChEBI" id="CHEBI:60240"/>
        <label>1</label>
    </ligand>
</feature>
<feature type="binding site" evidence="6">
    <location>
        <position position="233"/>
    </location>
    <ligand>
        <name>a divalent metal cation</name>
        <dbReference type="ChEBI" id="CHEBI:60240"/>
        <label>2</label>
        <note>catalytic</note>
    </ligand>
</feature>
<dbReference type="PROSITE" id="PS00680">
    <property type="entry name" value="MAP_1"/>
    <property type="match status" value="1"/>
</dbReference>
<evidence type="ECO:0000313" key="9">
    <source>
        <dbReference type="EMBL" id="BBB32690.1"/>
    </source>
</evidence>
<keyword evidence="3 6" id="KW-0645">Protease</keyword>
<dbReference type="GO" id="GO:0005829">
    <property type="term" value="C:cytosol"/>
    <property type="evidence" value="ECO:0007669"/>
    <property type="project" value="TreeGrafter"/>
</dbReference>
<dbReference type="KEGG" id="thyd:TTHT_1159"/>
<evidence type="ECO:0000256" key="4">
    <source>
        <dbReference type="ARBA" id="ARBA00022723"/>
    </source>
</evidence>
<feature type="binding site" evidence="6">
    <location>
        <position position="202"/>
    </location>
    <ligand>
        <name>a divalent metal cation</name>
        <dbReference type="ChEBI" id="CHEBI:60240"/>
        <label>2</label>
        <note>catalytic</note>
    </ligand>
</feature>
<sequence>MIRFKTKEEIDIMRESGRLTAMVFAYLKNYVEPGITTRELDRIAEDFIRKNGAVPSFKGYRGYRHTLCTSVNNQVVHGIPSKYKLKKGDIISIDVGVFKNGFHGDATRTFVVGGKTSKEALRLVRTVYKSMLLGIEQAKPGKKLGDIGHAIQSFAEKMGYSVVREYIGHGVGRQLHEDPEVLHYGRPNTGIKLEPGMVITIEPILNQGARFCRTLKDGWTVVTADKKLSAQFENTIAILDDGNEVLTRLEDNSDIPDCVKDITIDTFIE</sequence>
<dbReference type="GO" id="GO:0046872">
    <property type="term" value="F:metal ion binding"/>
    <property type="evidence" value="ECO:0007669"/>
    <property type="project" value="UniProtKB-UniRule"/>
</dbReference>
<dbReference type="CDD" id="cd01086">
    <property type="entry name" value="MetAP1"/>
    <property type="match status" value="1"/>
</dbReference>
<dbReference type="InterPro" id="IPR002467">
    <property type="entry name" value="Pept_M24A_MAP1"/>
</dbReference>
<keyword evidence="10" id="KW-1185">Reference proteome</keyword>
<dbReference type="Pfam" id="PF00557">
    <property type="entry name" value="Peptidase_M24"/>
    <property type="match status" value="1"/>
</dbReference>
<dbReference type="PANTHER" id="PTHR43330">
    <property type="entry name" value="METHIONINE AMINOPEPTIDASE"/>
    <property type="match status" value="1"/>
</dbReference>
<feature type="binding site" evidence="6">
    <location>
        <position position="105"/>
    </location>
    <ligand>
        <name>a divalent metal cation</name>
        <dbReference type="ChEBI" id="CHEBI:60240"/>
        <label>2</label>
        <note>catalytic</note>
    </ligand>
</feature>
<dbReference type="InterPro" id="IPR001714">
    <property type="entry name" value="Pept_M24_MAP"/>
</dbReference>
<feature type="binding site" evidence="6">
    <location>
        <position position="169"/>
    </location>
    <ligand>
        <name>a divalent metal cation</name>
        <dbReference type="ChEBI" id="CHEBI:60240"/>
        <label>2</label>
        <note>catalytic</note>
    </ligand>
</feature>
<dbReference type="InterPro" id="IPR036005">
    <property type="entry name" value="Creatinase/aminopeptidase-like"/>
</dbReference>
<dbReference type="HAMAP" id="MF_01974">
    <property type="entry name" value="MetAP_1"/>
    <property type="match status" value="1"/>
</dbReference>
<gene>
    <name evidence="6 9" type="primary">map</name>
    <name evidence="9" type="ORF">TTHT_1159</name>
</gene>
<comment type="catalytic activity">
    <reaction evidence="6 7">
        <text>Release of N-terminal amino acids, preferentially methionine, from peptides and arylamides.</text>
        <dbReference type="EC" id="3.4.11.18"/>
    </reaction>
</comment>
<dbReference type="AlphaFoldDB" id="A0A7R6PXR3"/>
<dbReference type="InterPro" id="IPR000994">
    <property type="entry name" value="Pept_M24"/>
</dbReference>
<feature type="binding site" evidence="6">
    <location>
        <position position="77"/>
    </location>
    <ligand>
        <name>substrate</name>
    </ligand>
</feature>
<feature type="domain" description="Peptidase M24" evidence="8">
    <location>
        <begin position="12"/>
        <end position="238"/>
    </location>
</feature>
<accession>A0A7R6PXR3</accession>
<dbReference type="Proteomes" id="UP000595564">
    <property type="component" value="Chromosome"/>
</dbReference>
<dbReference type="NCBIfam" id="TIGR00500">
    <property type="entry name" value="met_pdase_I"/>
    <property type="match status" value="1"/>
</dbReference>
<evidence type="ECO:0000256" key="5">
    <source>
        <dbReference type="ARBA" id="ARBA00022801"/>
    </source>
</evidence>
<evidence type="ECO:0000256" key="7">
    <source>
        <dbReference type="RuleBase" id="RU003653"/>
    </source>
</evidence>
<comment type="subunit">
    <text evidence="6">Monomer.</text>
</comment>
<evidence type="ECO:0000256" key="2">
    <source>
        <dbReference type="ARBA" id="ARBA00022438"/>
    </source>
</evidence>
<evidence type="ECO:0000256" key="3">
    <source>
        <dbReference type="ARBA" id="ARBA00022670"/>
    </source>
</evidence>
<dbReference type="Gene3D" id="3.90.230.10">
    <property type="entry name" value="Creatinase/methionine aminopeptidase superfamily"/>
    <property type="match status" value="1"/>
</dbReference>
<keyword evidence="4 6" id="KW-0479">Metal-binding</keyword>
<dbReference type="GO" id="GO:0004239">
    <property type="term" value="F:initiator methionyl aminopeptidase activity"/>
    <property type="evidence" value="ECO:0007669"/>
    <property type="project" value="UniProtKB-UniRule"/>
</dbReference>
<dbReference type="GO" id="GO:0070006">
    <property type="term" value="F:metalloaminopeptidase activity"/>
    <property type="evidence" value="ECO:0007669"/>
    <property type="project" value="UniProtKB-UniRule"/>
</dbReference>
<name>A0A7R6PXR3_9BACT</name>
<protein>
    <recommendedName>
        <fullName evidence="6 7">Methionine aminopeptidase</fullName>
        <shortName evidence="6">MAP</shortName>
        <shortName evidence="6">MetAP</shortName>
        <ecNumber evidence="6 7">3.4.11.18</ecNumber>
    </recommendedName>
    <alternativeName>
        <fullName evidence="6">Peptidase M</fullName>
    </alternativeName>
</protein>
<comment type="cofactor">
    <cofactor evidence="6">
        <name>Co(2+)</name>
        <dbReference type="ChEBI" id="CHEBI:48828"/>
    </cofactor>
    <cofactor evidence="6">
        <name>Zn(2+)</name>
        <dbReference type="ChEBI" id="CHEBI:29105"/>
    </cofactor>
    <cofactor evidence="6">
        <name>Mn(2+)</name>
        <dbReference type="ChEBI" id="CHEBI:29035"/>
    </cofactor>
    <cofactor evidence="6">
        <name>Fe(2+)</name>
        <dbReference type="ChEBI" id="CHEBI:29033"/>
    </cofactor>
    <text evidence="6">Binds 2 divalent metal cations per subunit. Has a high-affinity and a low affinity metal-binding site. The true nature of the physiological cofactor is under debate. The enzyme is active with cobalt, zinc, manganese or divalent iron ions. Most likely, methionine aminopeptidases function as mononuclear Fe(2+)-metalloproteases under physiological conditions, and the catalytically relevant metal-binding site has been assigned to the histidine-containing high-affinity site.</text>
</comment>
<organism evidence="9 10">
    <name type="scientific">Thermotomaculum hydrothermale</name>
    <dbReference type="NCBI Taxonomy" id="981385"/>
    <lineage>
        <taxon>Bacteria</taxon>
        <taxon>Pseudomonadati</taxon>
        <taxon>Acidobacteriota</taxon>
        <taxon>Holophagae</taxon>
        <taxon>Thermotomaculales</taxon>
        <taxon>Thermotomaculaceae</taxon>
        <taxon>Thermotomaculum</taxon>
    </lineage>
</organism>
<evidence type="ECO:0000256" key="1">
    <source>
        <dbReference type="ARBA" id="ARBA00002521"/>
    </source>
</evidence>
<feature type="binding site" evidence="6">
    <location>
        <position position="233"/>
    </location>
    <ligand>
        <name>a divalent metal cation</name>
        <dbReference type="ChEBI" id="CHEBI:60240"/>
        <label>1</label>
    </ligand>
</feature>
<keyword evidence="2 6" id="KW-0031">Aminopeptidase</keyword>
<dbReference type="PANTHER" id="PTHR43330:SF27">
    <property type="entry name" value="METHIONINE AMINOPEPTIDASE"/>
    <property type="match status" value="1"/>
</dbReference>
<dbReference type="SUPFAM" id="SSF55920">
    <property type="entry name" value="Creatinase/aminopeptidase"/>
    <property type="match status" value="1"/>
</dbReference>
<dbReference type="EMBL" id="AP017470">
    <property type="protein sequence ID" value="BBB32690.1"/>
    <property type="molecule type" value="Genomic_DNA"/>
</dbReference>
<comment type="function">
    <text evidence="1 6">Removes the N-terminal methionine from nascent proteins. The N-terminal methionine is often cleaved when the second residue in the primary sequence is small and uncharged (Met-Ala-, Cys, Gly, Pro, Ser, Thr, or Val). Requires deformylation of the N(alpha)-formylated initiator methionine before it can be hydrolyzed.</text>
</comment>